<sequence>MTDTLRETTVQTHRVYLKASPEQIWAALTESEWTQRYGYGGRIDIEARPGGVYRGYASEAWVGPDVRTVIIEGEVIEAQPGTRLALTWRMTGDPSMATESPTRLSYDIAQDERGLVTLTVTHDVTGAPNTAALLAGDLPGTGGGWPFVLSDLKTLLETGSPLTA</sequence>
<keyword evidence="4" id="KW-1185">Reference proteome</keyword>
<evidence type="ECO:0000313" key="3">
    <source>
        <dbReference type="EMBL" id="MBE1486649.1"/>
    </source>
</evidence>
<dbReference type="Gene3D" id="3.30.530.20">
    <property type="match status" value="1"/>
</dbReference>
<evidence type="ECO:0000259" key="2">
    <source>
        <dbReference type="Pfam" id="PF08327"/>
    </source>
</evidence>
<evidence type="ECO:0000313" key="4">
    <source>
        <dbReference type="Proteomes" id="UP000649753"/>
    </source>
</evidence>
<evidence type="ECO:0000256" key="1">
    <source>
        <dbReference type="ARBA" id="ARBA00006817"/>
    </source>
</evidence>
<name>A0A927M2W2_9ACTN</name>
<organism evidence="3 4">
    <name type="scientific">Plantactinospora soyae</name>
    <dbReference type="NCBI Taxonomy" id="1544732"/>
    <lineage>
        <taxon>Bacteria</taxon>
        <taxon>Bacillati</taxon>
        <taxon>Actinomycetota</taxon>
        <taxon>Actinomycetes</taxon>
        <taxon>Micromonosporales</taxon>
        <taxon>Micromonosporaceae</taxon>
        <taxon>Plantactinospora</taxon>
    </lineage>
</organism>
<dbReference type="Pfam" id="PF08327">
    <property type="entry name" value="AHSA1"/>
    <property type="match status" value="1"/>
</dbReference>
<proteinExistence type="inferred from homology"/>
<dbReference type="InterPro" id="IPR013538">
    <property type="entry name" value="ASHA1/2-like_C"/>
</dbReference>
<comment type="similarity">
    <text evidence="1">Belongs to the AHA1 family.</text>
</comment>
<dbReference type="Proteomes" id="UP000649753">
    <property type="component" value="Unassembled WGS sequence"/>
</dbReference>
<protein>
    <submittedName>
        <fullName evidence="3">Uncharacterized protein YndB with AHSA1/START domain</fullName>
    </submittedName>
</protein>
<feature type="domain" description="Activator of Hsp90 ATPase homologue 1/2-like C-terminal" evidence="2">
    <location>
        <begin position="18"/>
        <end position="157"/>
    </location>
</feature>
<comment type="caution">
    <text evidence="3">The sequence shown here is derived from an EMBL/GenBank/DDBJ whole genome shotgun (WGS) entry which is preliminary data.</text>
</comment>
<gene>
    <name evidence="3" type="ORF">H4W31_002287</name>
</gene>
<dbReference type="InterPro" id="IPR023393">
    <property type="entry name" value="START-like_dom_sf"/>
</dbReference>
<accession>A0A927M2W2</accession>
<dbReference type="EMBL" id="JADBEB010000001">
    <property type="protein sequence ID" value="MBE1486649.1"/>
    <property type="molecule type" value="Genomic_DNA"/>
</dbReference>
<dbReference type="AlphaFoldDB" id="A0A927M2W2"/>
<dbReference type="SUPFAM" id="SSF55961">
    <property type="entry name" value="Bet v1-like"/>
    <property type="match status" value="1"/>
</dbReference>
<reference evidence="3" key="1">
    <citation type="submission" date="2020-10" db="EMBL/GenBank/DDBJ databases">
        <title>Sequencing the genomes of 1000 actinobacteria strains.</title>
        <authorList>
            <person name="Klenk H.-P."/>
        </authorList>
    </citation>
    <scope>NUCLEOTIDE SEQUENCE</scope>
    <source>
        <strain evidence="3">DSM 46832</strain>
    </source>
</reference>
<dbReference type="RefSeq" id="WP_192766637.1">
    <property type="nucleotide sequence ID" value="NZ_JADBEB010000001.1"/>
</dbReference>